<evidence type="ECO:0000313" key="1">
    <source>
        <dbReference type="EMBL" id="MDH2391836.1"/>
    </source>
</evidence>
<proteinExistence type="predicted"/>
<name>A0ABT6HT08_9ACTN</name>
<reference evidence="1 2" key="1">
    <citation type="submission" date="2023-04" db="EMBL/GenBank/DDBJ databases">
        <title>Streptomyces chengmaiensis sp. nov. isolated from the stem of mangrove plant in Hainan.</title>
        <authorList>
            <person name="Huang X."/>
            <person name="Zhou S."/>
            <person name="Chu X."/>
            <person name="Xie Y."/>
            <person name="Lin Y."/>
        </authorList>
    </citation>
    <scope>NUCLEOTIDE SEQUENCE [LARGE SCALE GENOMIC DNA]</scope>
    <source>
        <strain evidence="1 2">HNM0663</strain>
    </source>
</reference>
<comment type="caution">
    <text evidence="1">The sequence shown here is derived from an EMBL/GenBank/DDBJ whole genome shotgun (WGS) entry which is preliminary data.</text>
</comment>
<sequence>MASKSLTELIAQADERGLAASGLACLDRCLPLLALDDEGGEPLRPLWAGVAEGEETWDARLAEVRAALDGVDARDDEAVSVRRMLGAAPAAWAAEPLREWADGCSADALRIHRGLDGVDPAADADWLAGCRTSAEGAGADGLGPLVLGELRRQQQILETLERTPGTGALRRVLDLSAEGRRVLTAAASRRARVRD</sequence>
<keyword evidence="2" id="KW-1185">Reference proteome</keyword>
<dbReference type="RefSeq" id="WP_279930766.1">
    <property type="nucleotide sequence ID" value="NZ_JARWBG010000032.1"/>
</dbReference>
<dbReference type="EMBL" id="JARWBG010000032">
    <property type="protein sequence ID" value="MDH2391836.1"/>
    <property type="molecule type" value="Genomic_DNA"/>
</dbReference>
<protein>
    <submittedName>
        <fullName evidence="1">Uncharacterized protein</fullName>
    </submittedName>
</protein>
<accession>A0ABT6HT08</accession>
<gene>
    <name evidence="1" type="ORF">QCN29_24265</name>
</gene>
<dbReference type="Proteomes" id="UP001223144">
    <property type="component" value="Unassembled WGS sequence"/>
</dbReference>
<evidence type="ECO:0000313" key="2">
    <source>
        <dbReference type="Proteomes" id="UP001223144"/>
    </source>
</evidence>
<organism evidence="1 2">
    <name type="scientific">Streptomyces chengmaiensis</name>
    <dbReference type="NCBI Taxonomy" id="3040919"/>
    <lineage>
        <taxon>Bacteria</taxon>
        <taxon>Bacillati</taxon>
        <taxon>Actinomycetota</taxon>
        <taxon>Actinomycetes</taxon>
        <taxon>Kitasatosporales</taxon>
        <taxon>Streptomycetaceae</taxon>
        <taxon>Streptomyces</taxon>
    </lineage>
</organism>